<protein>
    <submittedName>
        <fullName evidence="3">Phage tail tape measure protein, TP901 family, core region</fullName>
    </submittedName>
</protein>
<dbReference type="InterPro" id="IPR010090">
    <property type="entry name" value="Phage_tape_meas"/>
</dbReference>
<keyword evidence="1" id="KW-1188">Viral release from host cell</keyword>
<evidence type="ECO:0000256" key="1">
    <source>
        <dbReference type="ARBA" id="ARBA00022612"/>
    </source>
</evidence>
<feature type="domain" description="Phage tail tape measure protein" evidence="2">
    <location>
        <begin position="158"/>
        <end position="342"/>
    </location>
</feature>
<evidence type="ECO:0000313" key="4">
    <source>
        <dbReference type="Proteomes" id="UP000254029"/>
    </source>
</evidence>
<accession>A0AAX2MHH0</accession>
<dbReference type="RefSeq" id="WP_115648583.1">
    <property type="nucleotide sequence ID" value="NZ_JBHMEH010000088.1"/>
</dbReference>
<name>A0AAX2MHH0_CHRVL</name>
<dbReference type="NCBIfam" id="TIGR01760">
    <property type="entry name" value="tape_meas_TP901"/>
    <property type="match status" value="1"/>
</dbReference>
<dbReference type="AlphaFoldDB" id="A0AAX2MHH0"/>
<dbReference type="EMBL" id="UIGR01000003">
    <property type="protein sequence ID" value="SUY93552.1"/>
    <property type="molecule type" value="Genomic_DNA"/>
</dbReference>
<gene>
    <name evidence="3" type="ORF">NCTC8684_04689</name>
</gene>
<sequence length="908" mass="95798">MDKNLAVSISIGAHAASALAAFGNVKQSLAGIGQATSMLKAKQNELGSAIQRQMGTLAPKTLAAMNHDYEKLGRTIDSLRLKQEKLAASMARGEMLKDRRQEHWSGLRESAATAAAVALPVGKSVQLSASYQDAIKDIAITGDLAPAAEAALGQSVRAAALRFNQSQFEIAKGVGILIAEGMSPDKASSQIGLLAKFTTATRAAMADAARMNVAFDQLGVKDKELAFNQATKAGKQGSFEIRDMAKWFPDLGGMMKSIGVEGNEAVVNMASRLQIARRTAGNNDEAANNFKNFLSKLTSPDTLNDFAKVNIDLQGSLLRLARQGLDPVEGAVGAIMDKMRQSSPQAVKELEKLSAELAAIKDPTERAAEMARRRTMIEAIGNRAGLSSMFQDMQAMSYLLAEVQNRSDLKKIQEEVKTGKGKSGKSQIDEDFAKRMQGASEQFKQLKIGLTDIGITIGDALLPSLVSVVDAIKPGVKAFGDWAKQNPGLLKGIIGVVGGLTLLRTAMFSLKLLGNLMFLAPSNSIFTRWMSLTSRITTLRALLAGGMPRLPLALPSVATSGIANLAPRLLAGFQAVLPWIGRAGMMLLRLSPIGLVLSTVGLVVYKYWKPIKGFFVGLWQGLSSVAGPAIKSLIQSVIGFGTSIGRLLLSIPGVGFAFRAISTVAAPLFSMLVNGVKAVWNWFANLLEPVDDVGGKAQNMGQKVGVVLGGIVKGLIDLPTKFIKLGTDLVDGLVNGIRTRIGSAVQVVEELGNSAIGKFKSALGIKSPSRVFMGFGDNIAQGAAIGVARTAGVVATATAGMALATTTAWGKPTLPPPAVGKRPAITQQAQLAAAVQAGAGASAPSVPSRIASTAAAGNVTVNLYQTFHIDGGGKNVKEQIQQATQLTVRELEKMMEQVYARQQRRAFS</sequence>
<proteinExistence type="predicted"/>
<dbReference type="PANTHER" id="PTHR37813:SF1">
    <property type="entry name" value="FELS-2 PROPHAGE PROTEIN"/>
    <property type="match status" value="1"/>
</dbReference>
<organism evidence="3 4">
    <name type="scientific">Chromobacterium violaceum</name>
    <dbReference type="NCBI Taxonomy" id="536"/>
    <lineage>
        <taxon>Bacteria</taxon>
        <taxon>Pseudomonadati</taxon>
        <taxon>Pseudomonadota</taxon>
        <taxon>Betaproteobacteria</taxon>
        <taxon>Neisseriales</taxon>
        <taxon>Chromobacteriaceae</taxon>
        <taxon>Chromobacterium</taxon>
    </lineage>
</organism>
<evidence type="ECO:0000259" key="2">
    <source>
        <dbReference type="Pfam" id="PF10145"/>
    </source>
</evidence>
<dbReference type="PANTHER" id="PTHR37813">
    <property type="entry name" value="FELS-2 PROPHAGE PROTEIN"/>
    <property type="match status" value="1"/>
</dbReference>
<reference evidence="3 4" key="1">
    <citation type="submission" date="2018-06" db="EMBL/GenBank/DDBJ databases">
        <authorList>
            <consortium name="Pathogen Informatics"/>
            <person name="Doyle S."/>
        </authorList>
    </citation>
    <scope>NUCLEOTIDE SEQUENCE [LARGE SCALE GENOMIC DNA]</scope>
    <source>
        <strain evidence="3 4">NCTC8684</strain>
    </source>
</reference>
<evidence type="ECO:0000313" key="3">
    <source>
        <dbReference type="EMBL" id="SUY93552.1"/>
    </source>
</evidence>
<comment type="caution">
    <text evidence="3">The sequence shown here is derived from an EMBL/GenBank/DDBJ whole genome shotgun (WGS) entry which is preliminary data.</text>
</comment>
<dbReference type="Proteomes" id="UP000254029">
    <property type="component" value="Unassembled WGS sequence"/>
</dbReference>
<dbReference type="Pfam" id="PF10145">
    <property type="entry name" value="PhageMin_Tail"/>
    <property type="match status" value="1"/>
</dbReference>